<name>A0AAD7GA01_MYCRO</name>
<dbReference type="InterPro" id="IPR041078">
    <property type="entry name" value="Plavaka"/>
</dbReference>
<evidence type="ECO:0000313" key="1">
    <source>
        <dbReference type="EMBL" id="KAJ7681615.1"/>
    </source>
</evidence>
<evidence type="ECO:0000313" key="2">
    <source>
        <dbReference type="Proteomes" id="UP001221757"/>
    </source>
</evidence>
<dbReference type="AlphaFoldDB" id="A0AAD7GA01"/>
<organism evidence="1 2">
    <name type="scientific">Mycena rosella</name>
    <name type="common">Pink bonnet</name>
    <name type="synonym">Agaricus rosellus</name>
    <dbReference type="NCBI Taxonomy" id="1033263"/>
    <lineage>
        <taxon>Eukaryota</taxon>
        <taxon>Fungi</taxon>
        <taxon>Dikarya</taxon>
        <taxon>Basidiomycota</taxon>
        <taxon>Agaricomycotina</taxon>
        <taxon>Agaricomycetes</taxon>
        <taxon>Agaricomycetidae</taxon>
        <taxon>Agaricales</taxon>
        <taxon>Marasmiineae</taxon>
        <taxon>Mycenaceae</taxon>
        <taxon>Mycena</taxon>
    </lineage>
</organism>
<protein>
    <submittedName>
        <fullName evidence="1">Uncharacterized protein</fullName>
    </submittedName>
</protein>
<sequence length="235" mass="26418">MPVSNAAMDVDHSFDREVDGASILASEDNEWDSHDDEDKAHRECRISVIWRTEFPTKRPLTLFYRNPVELLETLLQNPLVQDHIHYTPFRLYTTAAKTMRAYSEWLSGDLAWELQASGEKIPAGATLIGSALATDKTQITTMTGNRTAHPAVLTAANIDKDFRMKASHHVFLLAAILPITQFLEQVPNTTVFYTVGFTSLYGLVFTPLKEAARVGIMISDAFGKRRFATRRSYPP</sequence>
<reference evidence="1" key="1">
    <citation type="submission" date="2023-03" db="EMBL/GenBank/DDBJ databases">
        <title>Massive genome expansion in bonnet fungi (Mycena s.s.) driven by repeated elements and novel gene families across ecological guilds.</title>
        <authorList>
            <consortium name="Lawrence Berkeley National Laboratory"/>
            <person name="Harder C.B."/>
            <person name="Miyauchi S."/>
            <person name="Viragh M."/>
            <person name="Kuo A."/>
            <person name="Thoen E."/>
            <person name="Andreopoulos B."/>
            <person name="Lu D."/>
            <person name="Skrede I."/>
            <person name="Drula E."/>
            <person name="Henrissat B."/>
            <person name="Morin E."/>
            <person name="Kohler A."/>
            <person name="Barry K."/>
            <person name="LaButti K."/>
            <person name="Morin E."/>
            <person name="Salamov A."/>
            <person name="Lipzen A."/>
            <person name="Mereny Z."/>
            <person name="Hegedus B."/>
            <person name="Baldrian P."/>
            <person name="Stursova M."/>
            <person name="Weitz H."/>
            <person name="Taylor A."/>
            <person name="Grigoriev I.V."/>
            <person name="Nagy L.G."/>
            <person name="Martin F."/>
            <person name="Kauserud H."/>
        </authorList>
    </citation>
    <scope>NUCLEOTIDE SEQUENCE</scope>
    <source>
        <strain evidence="1">CBHHK067</strain>
    </source>
</reference>
<proteinExistence type="predicted"/>
<gene>
    <name evidence="1" type="ORF">B0H17DRAFT_1138365</name>
</gene>
<accession>A0AAD7GA01</accession>
<comment type="caution">
    <text evidence="1">The sequence shown here is derived from an EMBL/GenBank/DDBJ whole genome shotgun (WGS) entry which is preliminary data.</text>
</comment>
<dbReference type="Proteomes" id="UP001221757">
    <property type="component" value="Unassembled WGS sequence"/>
</dbReference>
<dbReference type="Pfam" id="PF18759">
    <property type="entry name" value="Plavaka"/>
    <property type="match status" value="1"/>
</dbReference>
<keyword evidence="2" id="KW-1185">Reference proteome</keyword>
<dbReference type="EMBL" id="JARKIE010000116">
    <property type="protein sequence ID" value="KAJ7681615.1"/>
    <property type="molecule type" value="Genomic_DNA"/>
</dbReference>